<evidence type="ECO:0000313" key="2">
    <source>
        <dbReference type="EMBL" id="MFC3114423.1"/>
    </source>
</evidence>
<comment type="caution">
    <text evidence="2">The sequence shown here is derived from an EMBL/GenBank/DDBJ whole genome shotgun (WGS) entry which is preliminary data.</text>
</comment>
<proteinExistence type="predicted"/>
<dbReference type="InterPro" id="IPR006860">
    <property type="entry name" value="FecR"/>
</dbReference>
<dbReference type="EMBL" id="JBHRTF010000002">
    <property type="protein sequence ID" value="MFC3114423.1"/>
    <property type="molecule type" value="Genomic_DNA"/>
</dbReference>
<gene>
    <name evidence="2" type="ORF">ACFODX_02570</name>
</gene>
<sequence>MSKIYQFQTENQIYDDASLWIARMDRGLSAEETEALRRWISASAKHKECLLEMAQLWDRMDKLSILSELFDSPSVAASTKRSLARPVWALAASALLAVVGLQLFMPQTPLTQPGTEQAPVLSQQTSQPSNTLYETGIGAHSTVNLPDGTRLLLNTNTQVSVTYSTDQRLLLLKKGELLVEVAHDKQRPLRVQVGDKIVEAVGTAFNVYLKDEQNFDVIVTEGRVKVKPIAQITQAITGPGTDSIQELGRGEKLSVRNTHAAAVEAIGATAIHDRLSWRDGNLVFRGETLQDALNELSRYTPDNFKVVDARINQVRIAGLYKAGDVEGLLLSLKENFNITSTRSADGVIELSMQQ</sequence>
<keyword evidence="3" id="KW-1185">Reference proteome</keyword>
<dbReference type="Proteomes" id="UP001595555">
    <property type="component" value="Unassembled WGS sequence"/>
</dbReference>
<reference evidence="3" key="1">
    <citation type="journal article" date="2019" name="Int. J. Syst. Evol. Microbiol.">
        <title>The Global Catalogue of Microorganisms (GCM) 10K type strain sequencing project: providing services to taxonomists for standard genome sequencing and annotation.</title>
        <authorList>
            <consortium name="The Broad Institute Genomics Platform"/>
            <consortium name="The Broad Institute Genome Sequencing Center for Infectious Disease"/>
            <person name="Wu L."/>
            <person name="Ma J."/>
        </authorList>
    </citation>
    <scope>NUCLEOTIDE SEQUENCE [LARGE SCALE GENOMIC DNA]</scope>
    <source>
        <strain evidence="3">KCTC 52237</strain>
    </source>
</reference>
<dbReference type="PIRSF" id="PIRSF018266">
    <property type="entry name" value="FecR"/>
    <property type="match status" value="1"/>
</dbReference>
<dbReference type="Gene3D" id="2.60.120.1440">
    <property type="match status" value="1"/>
</dbReference>
<dbReference type="InterPro" id="IPR012373">
    <property type="entry name" value="Ferrdict_sens_TM"/>
</dbReference>
<organism evidence="2 3">
    <name type="scientific">Cellvibrio fontiphilus</name>
    <dbReference type="NCBI Taxonomy" id="1815559"/>
    <lineage>
        <taxon>Bacteria</taxon>
        <taxon>Pseudomonadati</taxon>
        <taxon>Pseudomonadota</taxon>
        <taxon>Gammaproteobacteria</taxon>
        <taxon>Cellvibrionales</taxon>
        <taxon>Cellvibrionaceae</taxon>
        <taxon>Cellvibrio</taxon>
    </lineage>
</organism>
<dbReference type="Gene3D" id="3.55.50.30">
    <property type="match status" value="1"/>
</dbReference>
<evidence type="ECO:0000259" key="1">
    <source>
        <dbReference type="Pfam" id="PF04773"/>
    </source>
</evidence>
<accession>A0ABV7FCZ0</accession>
<dbReference type="PANTHER" id="PTHR30273:SF2">
    <property type="entry name" value="PROTEIN FECR"/>
    <property type="match status" value="1"/>
</dbReference>
<dbReference type="PANTHER" id="PTHR30273">
    <property type="entry name" value="PERIPLASMIC SIGNAL SENSOR AND SIGMA FACTOR ACTIVATOR FECR-RELATED"/>
    <property type="match status" value="1"/>
</dbReference>
<protein>
    <submittedName>
        <fullName evidence="2">FecR family protein</fullName>
    </submittedName>
</protein>
<dbReference type="RefSeq" id="WP_378115750.1">
    <property type="nucleotide sequence ID" value="NZ_JBHRTF010000002.1"/>
</dbReference>
<feature type="domain" description="FecR protein" evidence="1">
    <location>
        <begin position="133"/>
        <end position="225"/>
    </location>
</feature>
<evidence type="ECO:0000313" key="3">
    <source>
        <dbReference type="Proteomes" id="UP001595555"/>
    </source>
</evidence>
<name>A0ABV7FCZ0_9GAMM</name>
<dbReference type="Pfam" id="PF04773">
    <property type="entry name" value="FecR"/>
    <property type="match status" value="1"/>
</dbReference>